<dbReference type="InterPro" id="IPR001227">
    <property type="entry name" value="Ac_transferase_dom_sf"/>
</dbReference>
<dbReference type="GO" id="GO:0005737">
    <property type="term" value="C:cytoplasm"/>
    <property type="evidence" value="ECO:0007669"/>
    <property type="project" value="TreeGrafter"/>
</dbReference>
<dbReference type="Gene3D" id="3.40.366.10">
    <property type="entry name" value="Malonyl-Coenzyme A Acyl Carrier Protein, domain 2"/>
    <property type="match status" value="1"/>
</dbReference>
<dbReference type="InterPro" id="IPR014031">
    <property type="entry name" value="Ketoacyl_synth_C"/>
</dbReference>
<evidence type="ECO:0000256" key="2">
    <source>
        <dbReference type="ARBA" id="ARBA00022553"/>
    </source>
</evidence>
<gene>
    <name evidence="6" type="ORF">BI308_16405</name>
</gene>
<dbReference type="InterPro" id="IPR018201">
    <property type="entry name" value="Ketoacyl_synth_AS"/>
</dbReference>
<dbReference type="InterPro" id="IPR014030">
    <property type="entry name" value="Ketoacyl_synth_N"/>
</dbReference>
<sequence length="999" mass="109948">MSKSSELSPLQRSVLVIEGLKNKIKTLENAQTEAIAIVGMACRFPGGANTPEAFWHLLSEGVDGISELKGDRWKVNDYYDPKPGTPGKMYTCEAGCVDNIDQFDPQFFNISPREAMTIDPQHRLLLEVSWEALEQSGNIPDRIQGSPTGVFVGISATEYSWIAKQANADLSMGAYAVTGLPLYGAAGRLSYTFGLTGPSMAIDTACSSSLVALHQACNSLRQKECDMALAGGVNLFLLPNGFIWLSQAQMSSPDGRCKTFDESADGAGWGSGCGMLVLKRLSDALDSRDNILATIRGSAVNQDGPTSGFTVPNSASQQQVIRQALRNAQLNPSQVSYIEAHGTGTPLGDPIELRSLAEVFAQDGARQEPLAIASVKTNIGHLASAAGISGVMKAILQLQHQQIAPHLHLKQPTSKFNWQETSFYIPTQLTPWKAKEGTRIAGVSSFGASGTNAHILLEEAPLASRSEAEFERPYHLLTLSAKTEKALSELIERYSTHLETHKDLKLADICFTANTGRSHFNHRLALLAQDRQELLNKLRGSEQNRWSGHLHNEAKPPKVSFLFTGQGSQYLNMGKELYETQPIFRQALEQCEAILRSELDWSLLDLLYPQTSDSDALLDQTAYTQPTLFALEYALVQLWKSWGIKPNWVMGHSVGEYVAATVAGVFSLEDGLKLIAARGKLMQNLPGEGTMAAVMASEETVKAAISSDPSVSLAAINGPTSVVISGARNAITHWCNQLESQGIKTKSLNVSHGFHSQLMEPILAEFEAIANSITYHVPKIPLISNLSGTRADSSIATARYWVNHIRQPVRFAPSMETLHQEGCKIFLEIGPKPILLGMGRYCISEPEILWLPSLHPAIQDWQQILSSLSQLYITGIKVDWKGCDRPYPRQKSILPTYPFQHQSYWVEISELAEKGSSDIMHNYYVRLAIHAFENGQLQEFQHHLEQVENMSNLELKAFLNNQSQSPIFASLLAGDWEKVSEISTQVERMSEEEIKSTIR</sequence>
<evidence type="ECO:0000256" key="3">
    <source>
        <dbReference type="ARBA" id="ARBA00022679"/>
    </source>
</evidence>
<feature type="domain" description="Ketosynthase family 3 (KS3)" evidence="5">
    <location>
        <begin position="32"/>
        <end position="459"/>
    </location>
</feature>
<dbReference type="PANTHER" id="PTHR43775:SF37">
    <property type="entry name" value="SI:DKEY-61P9.11"/>
    <property type="match status" value="1"/>
</dbReference>
<keyword evidence="7" id="KW-1185">Reference proteome</keyword>
<dbReference type="InterPro" id="IPR020841">
    <property type="entry name" value="PKS_Beta-ketoAc_synthase_dom"/>
</dbReference>
<dbReference type="InterPro" id="IPR016035">
    <property type="entry name" value="Acyl_Trfase/lysoPLipase"/>
</dbReference>
<evidence type="ECO:0000259" key="5">
    <source>
        <dbReference type="PROSITE" id="PS52004"/>
    </source>
</evidence>
<dbReference type="SUPFAM" id="SSF55048">
    <property type="entry name" value="Probable ACP-binding domain of malonyl-CoA ACP transacylase"/>
    <property type="match status" value="1"/>
</dbReference>
<dbReference type="InterPro" id="IPR016036">
    <property type="entry name" value="Malonyl_transacylase_ACP-bd"/>
</dbReference>
<comment type="caution">
    <text evidence="6">The sequence shown here is derived from an EMBL/GenBank/DDBJ whole genome shotgun (WGS) entry which is preliminary data.</text>
</comment>
<dbReference type="InterPro" id="IPR050091">
    <property type="entry name" value="PKS_NRPS_Biosynth_Enz"/>
</dbReference>
<dbReference type="CDD" id="cd00833">
    <property type="entry name" value="PKS"/>
    <property type="match status" value="1"/>
</dbReference>
<dbReference type="GO" id="GO:0004312">
    <property type="term" value="F:fatty acid synthase activity"/>
    <property type="evidence" value="ECO:0007669"/>
    <property type="project" value="TreeGrafter"/>
</dbReference>
<dbReference type="STRING" id="1925591.BI308_16405"/>
<dbReference type="GO" id="GO:0005886">
    <property type="term" value="C:plasma membrane"/>
    <property type="evidence" value="ECO:0007669"/>
    <property type="project" value="TreeGrafter"/>
</dbReference>
<dbReference type="FunFam" id="3.40.366.10:FF:000002">
    <property type="entry name" value="Probable polyketide synthase 2"/>
    <property type="match status" value="1"/>
</dbReference>
<dbReference type="Gene3D" id="3.40.47.10">
    <property type="match status" value="1"/>
</dbReference>
<dbReference type="Gene3D" id="3.30.70.3290">
    <property type="match status" value="1"/>
</dbReference>
<evidence type="ECO:0000313" key="6">
    <source>
        <dbReference type="EMBL" id="OJJ24491.1"/>
    </source>
</evidence>
<dbReference type="SMART" id="SM00825">
    <property type="entry name" value="PKS_KS"/>
    <property type="match status" value="1"/>
</dbReference>
<keyword evidence="2" id="KW-0597">Phosphoprotein</keyword>
<accession>A0A1L9QP95</accession>
<evidence type="ECO:0000313" key="7">
    <source>
        <dbReference type="Proteomes" id="UP000183940"/>
    </source>
</evidence>
<dbReference type="GO" id="GO:0006633">
    <property type="term" value="P:fatty acid biosynthetic process"/>
    <property type="evidence" value="ECO:0007669"/>
    <property type="project" value="InterPro"/>
</dbReference>
<dbReference type="Gene3D" id="3.30.70.250">
    <property type="entry name" value="Malonyl-CoA ACP transacylase, ACP-binding"/>
    <property type="match status" value="1"/>
</dbReference>
<dbReference type="PROSITE" id="PS52004">
    <property type="entry name" value="KS3_2"/>
    <property type="match status" value="1"/>
</dbReference>
<proteinExistence type="predicted"/>
<keyword evidence="4" id="KW-0175">Coiled coil</keyword>
<reference evidence="6" key="1">
    <citation type="submission" date="2016-10" db="EMBL/GenBank/DDBJ databases">
        <title>CRISPR-Cas defence system in Roseofilum reptotaenium: evidence of a bacteriophage-cyanobacterium arms race in the coral black band disease.</title>
        <authorList>
            <person name="Buerger P."/>
            <person name="Wood-Charlson E.M."/>
            <person name="Weynberg K.D."/>
            <person name="Willis B."/>
            <person name="Van Oppen M.J."/>
        </authorList>
    </citation>
    <scope>NUCLEOTIDE SEQUENCE [LARGE SCALE GENOMIC DNA]</scope>
    <source>
        <strain evidence="6">AO1-A</strain>
    </source>
</reference>
<organism evidence="6 7">
    <name type="scientific">Roseofilum reptotaenium AO1-A</name>
    <dbReference type="NCBI Taxonomy" id="1925591"/>
    <lineage>
        <taxon>Bacteria</taxon>
        <taxon>Bacillati</taxon>
        <taxon>Cyanobacteriota</taxon>
        <taxon>Cyanophyceae</taxon>
        <taxon>Desertifilales</taxon>
        <taxon>Desertifilaceae</taxon>
        <taxon>Roseofilum</taxon>
    </lineage>
</organism>
<dbReference type="GO" id="GO:0004315">
    <property type="term" value="F:3-oxoacyl-[acyl-carrier-protein] synthase activity"/>
    <property type="evidence" value="ECO:0007669"/>
    <property type="project" value="InterPro"/>
</dbReference>
<dbReference type="Pfam" id="PF02801">
    <property type="entry name" value="Ketoacyl-synt_C"/>
    <property type="match status" value="1"/>
</dbReference>
<dbReference type="FunFam" id="3.40.47.10:FF:000019">
    <property type="entry name" value="Polyketide synthase type I"/>
    <property type="match status" value="1"/>
</dbReference>
<keyword evidence="1" id="KW-0596">Phosphopantetheine</keyword>
<dbReference type="InterPro" id="IPR014043">
    <property type="entry name" value="Acyl_transferase_dom"/>
</dbReference>
<dbReference type="Pfam" id="PF00698">
    <property type="entry name" value="Acyl_transf_1"/>
    <property type="match status" value="1"/>
</dbReference>
<dbReference type="PANTHER" id="PTHR43775">
    <property type="entry name" value="FATTY ACID SYNTHASE"/>
    <property type="match status" value="1"/>
</dbReference>
<dbReference type="Pfam" id="PF00109">
    <property type="entry name" value="ketoacyl-synt"/>
    <property type="match status" value="1"/>
</dbReference>
<feature type="coiled-coil region" evidence="4">
    <location>
        <begin position="10"/>
        <end position="37"/>
    </location>
</feature>
<keyword evidence="3" id="KW-0808">Transferase</keyword>
<dbReference type="Pfam" id="PF22621">
    <property type="entry name" value="CurL-like_PKS_C"/>
    <property type="match status" value="1"/>
</dbReference>
<protein>
    <recommendedName>
        <fullName evidence="5">Ketosynthase family 3 (KS3) domain-containing protein</fullName>
    </recommendedName>
</protein>
<dbReference type="Proteomes" id="UP000183940">
    <property type="component" value="Unassembled WGS sequence"/>
</dbReference>
<dbReference type="InterPro" id="IPR016039">
    <property type="entry name" value="Thiolase-like"/>
</dbReference>
<dbReference type="EMBL" id="MLAW01000030">
    <property type="protein sequence ID" value="OJJ24491.1"/>
    <property type="molecule type" value="Genomic_DNA"/>
</dbReference>
<evidence type="ECO:0000256" key="4">
    <source>
        <dbReference type="SAM" id="Coils"/>
    </source>
</evidence>
<evidence type="ECO:0000256" key="1">
    <source>
        <dbReference type="ARBA" id="ARBA00022450"/>
    </source>
</evidence>
<dbReference type="GO" id="GO:0071770">
    <property type="term" value="P:DIM/DIP cell wall layer assembly"/>
    <property type="evidence" value="ECO:0007669"/>
    <property type="project" value="TreeGrafter"/>
</dbReference>
<dbReference type="SMART" id="SM00827">
    <property type="entry name" value="PKS_AT"/>
    <property type="match status" value="1"/>
</dbReference>
<dbReference type="SUPFAM" id="SSF53901">
    <property type="entry name" value="Thiolase-like"/>
    <property type="match status" value="1"/>
</dbReference>
<dbReference type="PROSITE" id="PS00606">
    <property type="entry name" value="KS3_1"/>
    <property type="match status" value="1"/>
</dbReference>
<name>A0A1L9QP95_9CYAN</name>
<dbReference type="SUPFAM" id="SSF52151">
    <property type="entry name" value="FabD/lysophospholipase-like"/>
    <property type="match status" value="1"/>
</dbReference>
<dbReference type="AlphaFoldDB" id="A0A1L9QP95"/>